<evidence type="ECO:0008006" key="2">
    <source>
        <dbReference type="Google" id="ProtNLM"/>
    </source>
</evidence>
<dbReference type="AlphaFoldDB" id="A0A3B0ZRE7"/>
<feature type="non-terminal residue" evidence="1">
    <location>
        <position position="283"/>
    </location>
</feature>
<dbReference type="InterPro" id="IPR038763">
    <property type="entry name" value="DHH_sf"/>
</dbReference>
<organism evidence="1">
    <name type="scientific">hydrothermal vent metagenome</name>
    <dbReference type="NCBI Taxonomy" id="652676"/>
    <lineage>
        <taxon>unclassified sequences</taxon>
        <taxon>metagenomes</taxon>
        <taxon>ecological metagenomes</taxon>
    </lineage>
</organism>
<evidence type="ECO:0000313" key="1">
    <source>
        <dbReference type="EMBL" id="VAW89917.1"/>
    </source>
</evidence>
<sequence length="283" mass="31405">MQYIDVFNGDADGLCALHQLRLKTPVMSTLVTGVKRDISLLKRVDVSAGDHITVLDISLDKNRNDLNRFLKGDCTVDYIDHHYMGEGIDHPNLTAMIDTGASTCTSLLVNQRLGGEYSLWAAVGAFGDNLYERAQLIIQQCSLSEQQSDQLCRLGTYLNYNGYGSLLTDLFYPPDELYLMMKPYKDPFDFIASEEVFSQLQDGYQDDMEKAEALIPFMVNDDVALYILPDEKWTRRVSGVFGNQLARGSASRAHAILTPHVSGAGYQVSVRAPLSTKSGADVL</sequence>
<name>A0A3B0ZRE7_9ZZZZ</name>
<dbReference type="SUPFAM" id="SSF64182">
    <property type="entry name" value="DHH phosphoesterases"/>
    <property type="match status" value="1"/>
</dbReference>
<dbReference type="EMBL" id="UOFQ01000162">
    <property type="protein sequence ID" value="VAW89917.1"/>
    <property type="molecule type" value="Genomic_DNA"/>
</dbReference>
<protein>
    <recommendedName>
        <fullName evidence="2">Acetyltransferase</fullName>
    </recommendedName>
</protein>
<accession>A0A3B0ZRE7</accession>
<gene>
    <name evidence="1" type="ORF">MNBD_GAMMA17-2023</name>
</gene>
<reference evidence="1" key="1">
    <citation type="submission" date="2018-06" db="EMBL/GenBank/DDBJ databases">
        <authorList>
            <person name="Zhirakovskaya E."/>
        </authorList>
    </citation>
    <scope>NUCLEOTIDE SEQUENCE</scope>
</reference>
<proteinExistence type="predicted"/>